<dbReference type="InterPro" id="IPR039708">
    <property type="entry name" value="MT1774/Rv1733c-like"/>
</dbReference>
<keyword evidence="1" id="KW-0812">Transmembrane</keyword>
<sequence>MTSCVRFWRWRRNPLRRGTDRAEAAAVAVAGVLALLGAPAAGVATGLGVAGSAERAVPGLHQVAAVVVHRTPAPTAVFGVDNNGQRVSAQVRWSTPDGAAHTGQALVKPGLAAGAHTSVWLDARGALRPNPPDSSQAQVRAVIYGTAAATATGGAVGCGWLFARSGFDRRRAARLDREWALVGPVWRRHRA</sequence>
<dbReference type="RefSeq" id="WP_330798544.1">
    <property type="nucleotide sequence ID" value="NZ_JAZEWV010000025.1"/>
</dbReference>
<reference evidence="2 3" key="1">
    <citation type="submission" date="2023-12" db="EMBL/GenBank/DDBJ databases">
        <title>Streptomyces sp. V4-01.</title>
        <authorList>
            <person name="Somphong A."/>
            <person name="Phongsopitanun W."/>
        </authorList>
    </citation>
    <scope>NUCLEOTIDE SEQUENCE [LARGE SCALE GENOMIC DNA]</scope>
    <source>
        <strain evidence="2 3">V4-01</strain>
    </source>
</reference>
<dbReference type="Proteomes" id="UP001344658">
    <property type="component" value="Unassembled WGS sequence"/>
</dbReference>
<feature type="transmembrane region" description="Helical" evidence="1">
    <location>
        <begin position="141"/>
        <end position="163"/>
    </location>
</feature>
<protein>
    <submittedName>
        <fullName evidence="2">Uncharacterized protein</fullName>
    </submittedName>
</protein>
<evidence type="ECO:0000313" key="2">
    <source>
        <dbReference type="EMBL" id="MEE4545166.1"/>
    </source>
</evidence>
<organism evidence="2 3">
    <name type="scientific">Actinacidiphila polyblastidii</name>
    <dbReference type="NCBI Taxonomy" id="3110430"/>
    <lineage>
        <taxon>Bacteria</taxon>
        <taxon>Bacillati</taxon>
        <taxon>Actinomycetota</taxon>
        <taxon>Actinomycetes</taxon>
        <taxon>Kitasatosporales</taxon>
        <taxon>Streptomycetaceae</taxon>
        <taxon>Actinacidiphila</taxon>
    </lineage>
</organism>
<dbReference type="PANTHER" id="PTHR42305:SF1">
    <property type="entry name" value="MEMBRANE PROTEIN RV1733C-RELATED"/>
    <property type="match status" value="1"/>
</dbReference>
<keyword evidence="1" id="KW-0472">Membrane</keyword>
<name>A0ABU7PH82_9ACTN</name>
<evidence type="ECO:0000256" key="1">
    <source>
        <dbReference type="SAM" id="Phobius"/>
    </source>
</evidence>
<accession>A0ABU7PH82</accession>
<dbReference type="EMBL" id="JAZEWV010000025">
    <property type="protein sequence ID" value="MEE4545166.1"/>
    <property type="molecule type" value="Genomic_DNA"/>
</dbReference>
<comment type="caution">
    <text evidence="2">The sequence shown here is derived from an EMBL/GenBank/DDBJ whole genome shotgun (WGS) entry which is preliminary data.</text>
</comment>
<proteinExistence type="predicted"/>
<keyword evidence="1" id="KW-1133">Transmembrane helix</keyword>
<keyword evidence="3" id="KW-1185">Reference proteome</keyword>
<gene>
    <name evidence="2" type="ORF">V2S66_24755</name>
</gene>
<evidence type="ECO:0000313" key="3">
    <source>
        <dbReference type="Proteomes" id="UP001344658"/>
    </source>
</evidence>
<dbReference type="PANTHER" id="PTHR42305">
    <property type="entry name" value="MEMBRANE PROTEIN RV1733C-RELATED"/>
    <property type="match status" value="1"/>
</dbReference>